<comment type="caution">
    <text evidence="1">The sequence shown here is derived from an EMBL/GenBank/DDBJ whole genome shotgun (WGS) entry which is preliminary data.</text>
</comment>
<sequence length="65" mass="7017">MPAPATSRARRTGPRSFRWSVSSLHVEPLRPASFAGVLDGCTSCDGCPAPMVAPARRRPARRGKR</sequence>
<dbReference type="Proteomes" id="UP000469385">
    <property type="component" value="Unassembled WGS sequence"/>
</dbReference>
<dbReference type="AlphaFoldDB" id="A0A6N8J211"/>
<dbReference type="RefSeq" id="WP_157400302.1">
    <property type="nucleotide sequence ID" value="NZ_WSEL01000009.1"/>
</dbReference>
<evidence type="ECO:0000313" key="2">
    <source>
        <dbReference type="Proteomes" id="UP000469385"/>
    </source>
</evidence>
<name>A0A6N8J211_9BURK</name>
<evidence type="ECO:0000313" key="1">
    <source>
        <dbReference type="EMBL" id="MVQ32333.1"/>
    </source>
</evidence>
<proteinExistence type="predicted"/>
<protein>
    <submittedName>
        <fullName evidence="1">Uncharacterized protein</fullName>
    </submittedName>
</protein>
<dbReference type="EMBL" id="WSEL01000009">
    <property type="protein sequence ID" value="MVQ32333.1"/>
    <property type="molecule type" value="Genomic_DNA"/>
</dbReference>
<organism evidence="1 2">
    <name type="scientific">Ramlibacter pinisoli</name>
    <dbReference type="NCBI Taxonomy" id="2682844"/>
    <lineage>
        <taxon>Bacteria</taxon>
        <taxon>Pseudomonadati</taxon>
        <taxon>Pseudomonadota</taxon>
        <taxon>Betaproteobacteria</taxon>
        <taxon>Burkholderiales</taxon>
        <taxon>Comamonadaceae</taxon>
        <taxon>Ramlibacter</taxon>
    </lineage>
</organism>
<accession>A0A6N8J211</accession>
<gene>
    <name evidence="1" type="ORF">GON04_22955</name>
</gene>
<reference evidence="1 2" key="1">
    <citation type="submission" date="2019-12" db="EMBL/GenBank/DDBJ databases">
        <authorList>
            <person name="Huq M.A."/>
        </authorList>
    </citation>
    <scope>NUCLEOTIDE SEQUENCE [LARGE SCALE GENOMIC DNA]</scope>
    <source>
        <strain evidence="1 2">MAH-25</strain>
    </source>
</reference>
<keyword evidence="2" id="KW-1185">Reference proteome</keyword>